<keyword evidence="1" id="KW-1133">Transmembrane helix</keyword>
<reference evidence="2" key="1">
    <citation type="submission" date="2022-06" db="EMBL/GenBank/DDBJ databases">
        <title>Uncovering the hologenomic basis of an extraordinary plant invasion.</title>
        <authorList>
            <person name="Bieker V.C."/>
            <person name="Martin M.D."/>
            <person name="Gilbert T."/>
            <person name="Hodgins K."/>
            <person name="Battlay P."/>
            <person name="Petersen B."/>
            <person name="Wilson J."/>
        </authorList>
    </citation>
    <scope>NUCLEOTIDE SEQUENCE</scope>
    <source>
        <strain evidence="2">AA19_3_7</strain>
        <tissue evidence="2">Leaf</tissue>
    </source>
</reference>
<keyword evidence="1" id="KW-0812">Transmembrane</keyword>
<dbReference type="AlphaFoldDB" id="A0AAD5CNZ5"/>
<keyword evidence="1" id="KW-0472">Membrane</keyword>
<dbReference type="EMBL" id="JAMZMK010007587">
    <property type="protein sequence ID" value="KAI7744079.1"/>
    <property type="molecule type" value="Genomic_DNA"/>
</dbReference>
<protein>
    <submittedName>
        <fullName evidence="2">Uncharacterized protein</fullName>
    </submittedName>
</protein>
<evidence type="ECO:0000313" key="2">
    <source>
        <dbReference type="EMBL" id="KAI7744079.1"/>
    </source>
</evidence>
<evidence type="ECO:0000256" key="1">
    <source>
        <dbReference type="SAM" id="Phobius"/>
    </source>
</evidence>
<gene>
    <name evidence="2" type="ORF">M8C21_010979</name>
</gene>
<sequence length="79" mass="8971">MMKRFLTDRYDVYYWLCALAMKAVLSLSGQELFVHTASVAAMVEVIEAYNVLLQARQFPHGPNISCISFCSHGCVVFMF</sequence>
<organism evidence="2 3">
    <name type="scientific">Ambrosia artemisiifolia</name>
    <name type="common">Common ragweed</name>
    <dbReference type="NCBI Taxonomy" id="4212"/>
    <lineage>
        <taxon>Eukaryota</taxon>
        <taxon>Viridiplantae</taxon>
        <taxon>Streptophyta</taxon>
        <taxon>Embryophyta</taxon>
        <taxon>Tracheophyta</taxon>
        <taxon>Spermatophyta</taxon>
        <taxon>Magnoliopsida</taxon>
        <taxon>eudicotyledons</taxon>
        <taxon>Gunneridae</taxon>
        <taxon>Pentapetalae</taxon>
        <taxon>asterids</taxon>
        <taxon>campanulids</taxon>
        <taxon>Asterales</taxon>
        <taxon>Asteraceae</taxon>
        <taxon>Asteroideae</taxon>
        <taxon>Heliantheae alliance</taxon>
        <taxon>Heliantheae</taxon>
        <taxon>Ambrosia</taxon>
    </lineage>
</organism>
<accession>A0AAD5CNZ5</accession>
<evidence type="ECO:0000313" key="3">
    <source>
        <dbReference type="Proteomes" id="UP001206925"/>
    </source>
</evidence>
<name>A0AAD5CNZ5_AMBAR</name>
<comment type="caution">
    <text evidence="2">The sequence shown here is derived from an EMBL/GenBank/DDBJ whole genome shotgun (WGS) entry which is preliminary data.</text>
</comment>
<feature type="transmembrane region" description="Helical" evidence="1">
    <location>
        <begin position="12"/>
        <end position="29"/>
    </location>
</feature>
<dbReference type="Proteomes" id="UP001206925">
    <property type="component" value="Unassembled WGS sequence"/>
</dbReference>
<proteinExistence type="predicted"/>
<keyword evidence="3" id="KW-1185">Reference proteome</keyword>